<dbReference type="VEuPathDB" id="FungiDB:CNAG_04084"/>
<dbReference type="HOGENOM" id="CLU_1695391_0_0_1"/>
<dbReference type="KEGG" id="cng:CNAG_04084"/>
<evidence type="ECO:0000313" key="1">
    <source>
        <dbReference type="EMBL" id="AFR93584.1"/>
    </source>
</evidence>
<proteinExistence type="predicted"/>
<organism evidence="1 2">
    <name type="scientific">Cryptococcus neoformans (strain H99 / ATCC 208821 / CBS 10515 / FGSC 9487)</name>
    <name type="common">Cryptococcus neoformans var. grubii serotype A</name>
    <dbReference type="NCBI Taxonomy" id="235443"/>
    <lineage>
        <taxon>Eukaryota</taxon>
        <taxon>Fungi</taxon>
        <taxon>Dikarya</taxon>
        <taxon>Basidiomycota</taxon>
        <taxon>Agaricomycotina</taxon>
        <taxon>Tremellomycetes</taxon>
        <taxon>Tremellales</taxon>
        <taxon>Cryptococcaceae</taxon>
        <taxon>Cryptococcus</taxon>
        <taxon>Cryptococcus neoformans species complex</taxon>
    </lineage>
</organism>
<protein>
    <submittedName>
        <fullName evidence="1">Uncharacterized protein</fullName>
    </submittedName>
</protein>
<dbReference type="Proteomes" id="UP000010091">
    <property type="component" value="Chromosome 2"/>
</dbReference>
<gene>
    <name evidence="1" type="ORF">CNAG_04084</name>
</gene>
<dbReference type="GeneID" id="23887529"/>
<accession>J9VLW2</accession>
<dbReference type="AlphaFoldDB" id="J9VLW2"/>
<sequence length="155" mass="17204">MTPFKASQTKINWAHALPPSSSLTSHVLNQCLSWLDKVSENATKKAPATYSGMFKAVVMSTGGIVSRETADEMRRWRKEMGPAAFEGMMRKSVLNWLEQGLGHLRFYSLGDRDARSTVTPCTPNSKLADFSLDRCINWLDKVGQVVAKNTPKVAL</sequence>
<keyword evidence="2" id="KW-1185">Reference proteome</keyword>
<evidence type="ECO:0000313" key="2">
    <source>
        <dbReference type="Proteomes" id="UP000010091"/>
    </source>
</evidence>
<dbReference type="RefSeq" id="XP_012047667.1">
    <property type="nucleotide sequence ID" value="XM_012192277.1"/>
</dbReference>
<reference evidence="1 2" key="1">
    <citation type="journal article" date="2014" name="PLoS Genet.">
        <title>Analysis of the genome and transcriptome of Cryptococcus neoformans var. grubii reveals complex RNA expression and microevolution leading to virulence attenuation.</title>
        <authorList>
            <person name="Janbon G."/>
            <person name="Ormerod K.L."/>
            <person name="Paulet D."/>
            <person name="Byrnes E.J.III."/>
            <person name="Yadav V."/>
            <person name="Chatterjee G."/>
            <person name="Mullapudi N."/>
            <person name="Hon C.C."/>
            <person name="Billmyre R.B."/>
            <person name="Brunel F."/>
            <person name="Bahn Y.S."/>
            <person name="Chen W."/>
            <person name="Chen Y."/>
            <person name="Chow E.W."/>
            <person name="Coppee J.Y."/>
            <person name="Floyd-Averette A."/>
            <person name="Gaillardin C."/>
            <person name="Gerik K.J."/>
            <person name="Goldberg J."/>
            <person name="Gonzalez-Hilarion S."/>
            <person name="Gujja S."/>
            <person name="Hamlin J.L."/>
            <person name="Hsueh Y.P."/>
            <person name="Ianiri G."/>
            <person name="Jones S."/>
            <person name="Kodira C.D."/>
            <person name="Kozubowski L."/>
            <person name="Lam W."/>
            <person name="Marra M."/>
            <person name="Mesner L.D."/>
            <person name="Mieczkowski P.A."/>
            <person name="Moyrand F."/>
            <person name="Nielsen K."/>
            <person name="Proux C."/>
            <person name="Rossignol T."/>
            <person name="Schein J.E."/>
            <person name="Sun S."/>
            <person name="Wollschlaeger C."/>
            <person name="Wood I.A."/>
            <person name="Zeng Q."/>
            <person name="Neuveglise C."/>
            <person name="Newlon C.S."/>
            <person name="Perfect J.R."/>
            <person name="Lodge J.K."/>
            <person name="Idnurm A."/>
            <person name="Stajich J.E."/>
            <person name="Kronstad J.W."/>
            <person name="Sanyal K."/>
            <person name="Heitman J."/>
            <person name="Fraser J.A."/>
            <person name="Cuomo C.A."/>
            <person name="Dietrich F.S."/>
        </authorList>
    </citation>
    <scope>NUCLEOTIDE SEQUENCE [LARGE SCALE GENOMIC DNA]</scope>
    <source>
        <strain evidence="2">H99 / ATCC 208821 / CBS 10515 / FGSC 9487</strain>
    </source>
</reference>
<dbReference type="EMBL" id="CP003821">
    <property type="protein sequence ID" value="AFR93584.1"/>
    <property type="molecule type" value="Genomic_DNA"/>
</dbReference>
<name>J9VLW2_CRYN9</name>